<dbReference type="InterPro" id="IPR002898">
    <property type="entry name" value="MotA_ExbB_proton_chnl"/>
</dbReference>
<keyword evidence="13" id="KW-1185">Reference proteome</keyword>
<evidence type="ECO:0000259" key="11">
    <source>
        <dbReference type="Pfam" id="PF01618"/>
    </source>
</evidence>
<dbReference type="EMBL" id="FXTB01000006">
    <property type="protein sequence ID" value="SMO74524.1"/>
    <property type="molecule type" value="Genomic_DNA"/>
</dbReference>
<feature type="signal peptide" evidence="10">
    <location>
        <begin position="1"/>
        <end position="39"/>
    </location>
</feature>
<sequence length="287" mass="31025">MLFINKLMQIKNLLQTMKKLFAFFAVFGMMTLGASTIYAQDETGAQDVETVEEVASQGADEEMAVEEVATDQAEAPKGIHKQIKAKFIEGGAGFMSFVLLCLIFGLALCIERIIYLNLASTNTKKLLQNIENALSEGGVEAAKEVCRNTRGPVASIFYQGLDRADEGMDVVEKSVVSYGSVQMGLLEKGLTWISLFIAIAPMLGFMGTVIGMIEAFDKIQAMGDISATAVAGGIKVALITTVSGLIVAIILQVFYNYIVSKIDGIVNTMEDASISLLDILVKYNMKK</sequence>
<evidence type="ECO:0000256" key="6">
    <source>
        <dbReference type="ARBA" id="ARBA00022989"/>
    </source>
</evidence>
<dbReference type="InterPro" id="IPR050790">
    <property type="entry name" value="ExbB/TolQ_transport"/>
</dbReference>
<evidence type="ECO:0000256" key="3">
    <source>
        <dbReference type="ARBA" id="ARBA00022475"/>
    </source>
</evidence>
<name>A0A521DS53_SACCC</name>
<evidence type="ECO:0000256" key="2">
    <source>
        <dbReference type="ARBA" id="ARBA00022448"/>
    </source>
</evidence>
<comment type="similarity">
    <text evidence="8">Belongs to the exbB/tolQ family.</text>
</comment>
<dbReference type="AlphaFoldDB" id="A0A521DS53"/>
<accession>A0A521DS53</accession>
<feature type="domain" description="MotA/TolQ/ExbB proton channel" evidence="11">
    <location>
        <begin position="151"/>
        <end position="270"/>
    </location>
</feature>
<keyword evidence="10" id="KW-0732">Signal</keyword>
<evidence type="ECO:0000256" key="10">
    <source>
        <dbReference type="SAM" id="SignalP"/>
    </source>
</evidence>
<proteinExistence type="inferred from homology"/>
<dbReference type="Pfam" id="PF01618">
    <property type="entry name" value="MotA_ExbB"/>
    <property type="match status" value="1"/>
</dbReference>
<comment type="subcellular location">
    <subcellularLocation>
        <location evidence="1">Cell membrane</location>
        <topology evidence="1">Multi-pass membrane protein</topology>
    </subcellularLocation>
    <subcellularLocation>
        <location evidence="8">Membrane</location>
        <topology evidence="8">Multi-pass membrane protein</topology>
    </subcellularLocation>
</comment>
<evidence type="ECO:0000256" key="9">
    <source>
        <dbReference type="SAM" id="Phobius"/>
    </source>
</evidence>
<keyword evidence="2 8" id="KW-0813">Transport</keyword>
<evidence type="ECO:0000256" key="4">
    <source>
        <dbReference type="ARBA" id="ARBA00022692"/>
    </source>
</evidence>
<feature type="chain" id="PRO_5022119856" evidence="10">
    <location>
        <begin position="40"/>
        <end position="287"/>
    </location>
</feature>
<protein>
    <submittedName>
        <fullName evidence="12">Biopolymer transport protein ExbB</fullName>
    </submittedName>
</protein>
<keyword evidence="3" id="KW-1003">Cell membrane</keyword>
<evidence type="ECO:0000256" key="1">
    <source>
        <dbReference type="ARBA" id="ARBA00004651"/>
    </source>
</evidence>
<dbReference type="Proteomes" id="UP000319040">
    <property type="component" value="Unassembled WGS sequence"/>
</dbReference>
<evidence type="ECO:0000256" key="8">
    <source>
        <dbReference type="RuleBase" id="RU004057"/>
    </source>
</evidence>
<organism evidence="12 13">
    <name type="scientific">Saccharicrinis carchari</name>
    <dbReference type="NCBI Taxonomy" id="1168039"/>
    <lineage>
        <taxon>Bacteria</taxon>
        <taxon>Pseudomonadati</taxon>
        <taxon>Bacteroidota</taxon>
        <taxon>Bacteroidia</taxon>
        <taxon>Marinilabiliales</taxon>
        <taxon>Marinilabiliaceae</taxon>
        <taxon>Saccharicrinis</taxon>
    </lineage>
</organism>
<keyword evidence="4 9" id="KW-0812">Transmembrane</keyword>
<reference evidence="12 13" key="1">
    <citation type="submission" date="2017-05" db="EMBL/GenBank/DDBJ databases">
        <authorList>
            <person name="Varghese N."/>
            <person name="Submissions S."/>
        </authorList>
    </citation>
    <scope>NUCLEOTIDE SEQUENCE [LARGE SCALE GENOMIC DNA]</scope>
    <source>
        <strain evidence="12 13">DSM 27040</strain>
    </source>
</reference>
<feature type="transmembrane region" description="Helical" evidence="9">
    <location>
        <begin position="190"/>
        <end position="213"/>
    </location>
</feature>
<keyword evidence="6 9" id="KW-1133">Transmembrane helix</keyword>
<evidence type="ECO:0000313" key="12">
    <source>
        <dbReference type="EMBL" id="SMO74524.1"/>
    </source>
</evidence>
<keyword evidence="7 9" id="KW-0472">Membrane</keyword>
<feature type="transmembrane region" description="Helical" evidence="9">
    <location>
        <begin position="233"/>
        <end position="255"/>
    </location>
</feature>
<evidence type="ECO:0000256" key="7">
    <source>
        <dbReference type="ARBA" id="ARBA00023136"/>
    </source>
</evidence>
<evidence type="ECO:0000256" key="5">
    <source>
        <dbReference type="ARBA" id="ARBA00022927"/>
    </source>
</evidence>
<feature type="transmembrane region" description="Helical" evidence="9">
    <location>
        <begin position="94"/>
        <end position="115"/>
    </location>
</feature>
<gene>
    <name evidence="12" type="ORF">SAMN06265379_106122</name>
</gene>
<evidence type="ECO:0000313" key="13">
    <source>
        <dbReference type="Proteomes" id="UP000319040"/>
    </source>
</evidence>
<dbReference type="PANTHER" id="PTHR30625">
    <property type="entry name" value="PROTEIN TOLQ"/>
    <property type="match status" value="1"/>
</dbReference>
<dbReference type="GO" id="GO:0017038">
    <property type="term" value="P:protein import"/>
    <property type="evidence" value="ECO:0007669"/>
    <property type="project" value="TreeGrafter"/>
</dbReference>
<keyword evidence="5 8" id="KW-0653">Protein transport</keyword>
<dbReference type="PANTHER" id="PTHR30625:SF15">
    <property type="entry name" value="BIOPOLYMER TRANSPORT PROTEIN EXBB"/>
    <property type="match status" value="1"/>
</dbReference>
<dbReference type="GO" id="GO:0005886">
    <property type="term" value="C:plasma membrane"/>
    <property type="evidence" value="ECO:0007669"/>
    <property type="project" value="UniProtKB-SubCell"/>
</dbReference>